<dbReference type="Pfam" id="PF04101">
    <property type="entry name" value="Glyco_tran_28_C"/>
    <property type="match status" value="1"/>
</dbReference>
<dbReference type="PANTHER" id="PTHR12867:SF6">
    <property type="entry name" value="N-ACETYLGLUCOSAMINYLDIPHOSPHODOLICHOL N-ACETYLGLUCOSAMINYLTRANSFERASE"/>
    <property type="match status" value="1"/>
</dbReference>
<evidence type="ECO:0000313" key="10">
    <source>
        <dbReference type="Proteomes" id="UP000192578"/>
    </source>
</evidence>
<comment type="caution">
    <text evidence="9">The sequence shown here is derived from an EMBL/GenBank/DDBJ whole genome shotgun (WGS) entry which is preliminary data.</text>
</comment>
<evidence type="ECO:0000256" key="6">
    <source>
        <dbReference type="ARBA" id="ARBA00022679"/>
    </source>
</evidence>
<keyword evidence="5" id="KW-0328">Glycosyltransferase</keyword>
<keyword evidence="10" id="KW-1185">Reference proteome</keyword>
<dbReference type="GO" id="GO:0005783">
    <property type="term" value="C:endoplasmic reticulum"/>
    <property type="evidence" value="ECO:0007669"/>
    <property type="project" value="UniProtKB-SubCell"/>
</dbReference>
<dbReference type="Proteomes" id="UP000192578">
    <property type="component" value="Unassembled WGS sequence"/>
</dbReference>
<dbReference type="OrthoDB" id="20273at2759"/>
<dbReference type="AlphaFoldDB" id="A0A1W0WSF8"/>
<keyword evidence="6 9" id="KW-0808">Transferase</keyword>
<organism evidence="9 10">
    <name type="scientific">Hypsibius exemplaris</name>
    <name type="common">Freshwater tardigrade</name>
    <dbReference type="NCBI Taxonomy" id="2072580"/>
    <lineage>
        <taxon>Eukaryota</taxon>
        <taxon>Metazoa</taxon>
        <taxon>Ecdysozoa</taxon>
        <taxon>Tardigrada</taxon>
        <taxon>Eutardigrada</taxon>
        <taxon>Parachela</taxon>
        <taxon>Hypsibioidea</taxon>
        <taxon>Hypsibiidae</taxon>
        <taxon>Hypsibius</taxon>
    </lineage>
</organism>
<dbReference type="GO" id="GO:0004577">
    <property type="term" value="F:N-acetylglucosaminyldiphosphodolichol N-acetylglucosaminyltransferase activity"/>
    <property type="evidence" value="ECO:0007669"/>
    <property type="project" value="UniProtKB-EC"/>
</dbReference>
<gene>
    <name evidence="9" type="ORF">BV898_07712</name>
</gene>
<proteinExistence type="inferred from homology"/>
<evidence type="ECO:0000256" key="1">
    <source>
        <dbReference type="ARBA" id="ARBA00004240"/>
    </source>
</evidence>
<dbReference type="EC" id="2.4.1.141" evidence="3"/>
<dbReference type="GO" id="GO:0006488">
    <property type="term" value="P:dolichol-linked oligosaccharide biosynthetic process"/>
    <property type="evidence" value="ECO:0007669"/>
    <property type="project" value="InterPro"/>
</dbReference>
<dbReference type="SUPFAM" id="SSF53756">
    <property type="entry name" value="UDP-Glycosyltransferase/glycogen phosphorylase"/>
    <property type="match status" value="1"/>
</dbReference>
<evidence type="ECO:0000256" key="4">
    <source>
        <dbReference type="ARBA" id="ARBA00017468"/>
    </source>
</evidence>
<sequence length="167" mass="18678">MDRGTVFATVGTTSFDELIEALLSDSFLQILHDKGYRKLVLQIGRGRIEPVAQETRCGVEISSYRLKPNIQDDLMAADLVISHAGAGSVLETLALNKRLLVVVNETLMGNHQTELAENFAGEGFLFWTTVKNLPHDFANIDWLKLKKYQPGRPDLFASYMDNFFGLS</sequence>
<dbReference type="PANTHER" id="PTHR12867">
    <property type="entry name" value="GLYCOSYL TRANSFERASE-RELATED"/>
    <property type="match status" value="1"/>
</dbReference>
<comment type="similarity">
    <text evidence="2">Belongs to the glycosyltransferase 28 family.</text>
</comment>
<evidence type="ECO:0000256" key="2">
    <source>
        <dbReference type="ARBA" id="ARBA00006962"/>
    </source>
</evidence>
<evidence type="ECO:0000256" key="3">
    <source>
        <dbReference type="ARBA" id="ARBA00012614"/>
    </source>
</evidence>
<keyword evidence="7" id="KW-0256">Endoplasmic reticulum</keyword>
<comment type="subcellular location">
    <subcellularLocation>
        <location evidence="1">Endoplasmic reticulum</location>
    </subcellularLocation>
</comment>
<dbReference type="Gene3D" id="3.40.50.2000">
    <property type="entry name" value="Glycogen Phosphorylase B"/>
    <property type="match status" value="1"/>
</dbReference>
<name>A0A1W0WSF8_HYPEX</name>
<evidence type="ECO:0000256" key="7">
    <source>
        <dbReference type="ARBA" id="ARBA00022824"/>
    </source>
</evidence>
<dbReference type="InterPro" id="IPR039042">
    <property type="entry name" value="Alg13-like"/>
</dbReference>
<dbReference type="InterPro" id="IPR007235">
    <property type="entry name" value="Glyco_trans_28_C"/>
</dbReference>
<feature type="domain" description="Glycosyl transferase family 28 C-terminal" evidence="8">
    <location>
        <begin position="5"/>
        <end position="124"/>
    </location>
</feature>
<accession>A0A1W0WSF8</accession>
<evidence type="ECO:0000259" key="8">
    <source>
        <dbReference type="Pfam" id="PF04101"/>
    </source>
</evidence>
<dbReference type="EMBL" id="MTYJ01000052">
    <property type="protein sequence ID" value="OQV18125.1"/>
    <property type="molecule type" value="Genomic_DNA"/>
</dbReference>
<protein>
    <recommendedName>
        <fullName evidence="4">UDP-N-acetylglucosamine transferase subunit ALG13</fullName>
        <ecNumber evidence="3">2.4.1.141</ecNumber>
    </recommendedName>
</protein>
<evidence type="ECO:0000256" key="5">
    <source>
        <dbReference type="ARBA" id="ARBA00022676"/>
    </source>
</evidence>
<reference evidence="10" key="1">
    <citation type="submission" date="2017-01" db="EMBL/GenBank/DDBJ databases">
        <title>Comparative genomics of anhydrobiosis in the tardigrade Hypsibius dujardini.</title>
        <authorList>
            <person name="Yoshida Y."/>
            <person name="Koutsovoulos G."/>
            <person name="Laetsch D."/>
            <person name="Stevens L."/>
            <person name="Kumar S."/>
            <person name="Horikawa D."/>
            <person name="Ishino K."/>
            <person name="Komine S."/>
            <person name="Tomita M."/>
            <person name="Blaxter M."/>
            <person name="Arakawa K."/>
        </authorList>
    </citation>
    <scope>NUCLEOTIDE SEQUENCE [LARGE SCALE GENOMIC DNA]</scope>
    <source>
        <strain evidence="10">Z151</strain>
    </source>
</reference>
<evidence type="ECO:0000313" key="9">
    <source>
        <dbReference type="EMBL" id="OQV18125.1"/>
    </source>
</evidence>